<dbReference type="EMBL" id="FOQU01000008">
    <property type="protein sequence ID" value="SFJ56990.1"/>
    <property type="molecule type" value="Genomic_DNA"/>
</dbReference>
<feature type="chain" id="PRO_5011687492" description="DUF2844 domain-containing protein" evidence="1">
    <location>
        <begin position="33"/>
        <end position="174"/>
    </location>
</feature>
<protein>
    <recommendedName>
        <fullName evidence="4">DUF2844 domain-containing protein</fullName>
    </recommendedName>
</protein>
<feature type="signal peptide" evidence="1">
    <location>
        <begin position="1"/>
        <end position="32"/>
    </location>
</feature>
<gene>
    <name evidence="2" type="ORF">SAMN05192543_108169</name>
</gene>
<reference evidence="2 3" key="1">
    <citation type="submission" date="2016-10" db="EMBL/GenBank/DDBJ databases">
        <authorList>
            <person name="de Groot N.N."/>
        </authorList>
    </citation>
    <scope>NUCLEOTIDE SEQUENCE [LARGE SCALE GENOMIC DNA]</scope>
    <source>
        <strain evidence="2 3">LMG 23650</strain>
    </source>
</reference>
<dbReference type="Pfam" id="PF11005">
    <property type="entry name" value="DUF2844"/>
    <property type="match status" value="1"/>
</dbReference>
<organism evidence="2 3">
    <name type="scientific">Paraburkholderia megapolitana</name>
    <dbReference type="NCBI Taxonomy" id="420953"/>
    <lineage>
        <taxon>Bacteria</taxon>
        <taxon>Pseudomonadati</taxon>
        <taxon>Pseudomonadota</taxon>
        <taxon>Betaproteobacteria</taxon>
        <taxon>Burkholderiales</taxon>
        <taxon>Burkholderiaceae</taxon>
        <taxon>Paraburkholderia</taxon>
    </lineage>
</organism>
<evidence type="ECO:0000313" key="3">
    <source>
        <dbReference type="Proteomes" id="UP000199548"/>
    </source>
</evidence>
<keyword evidence="1" id="KW-0732">Signal</keyword>
<evidence type="ECO:0008006" key="4">
    <source>
        <dbReference type="Google" id="ProtNLM"/>
    </source>
</evidence>
<dbReference type="Proteomes" id="UP000199548">
    <property type="component" value="Unassembled WGS sequence"/>
</dbReference>
<name>A0A1I3SF63_9BURK</name>
<sequence length="174" mass="17496">MSSRMSSPLRRAVIVTTLGSSLVLSAVPAAQAALGGSPMTPPDGSTVTTRVMHATSSAASASTASSTAAAAYSVRETTLASGTVVREYLSQAGTVFGIAWNGPQMPDLNSLLGTYFPQYVDGLTAVRTARGGHGPASVQSDNLVVQSGGHMGAFAGNAWLPQALPAGVSSSDIQ</sequence>
<accession>A0A1I3SF63</accession>
<keyword evidence="3" id="KW-1185">Reference proteome</keyword>
<evidence type="ECO:0000313" key="2">
    <source>
        <dbReference type="EMBL" id="SFJ56990.1"/>
    </source>
</evidence>
<dbReference type="STRING" id="420953.SAMN05192543_108169"/>
<dbReference type="AlphaFoldDB" id="A0A1I3SF63"/>
<evidence type="ECO:0000256" key="1">
    <source>
        <dbReference type="SAM" id="SignalP"/>
    </source>
</evidence>
<proteinExistence type="predicted"/>
<dbReference type="InterPro" id="IPR021267">
    <property type="entry name" value="DUF2844"/>
</dbReference>